<keyword evidence="2" id="KW-1185">Reference proteome</keyword>
<dbReference type="AlphaFoldDB" id="A0A2T5JH00"/>
<dbReference type="Proteomes" id="UP000244168">
    <property type="component" value="Unassembled WGS sequence"/>
</dbReference>
<sequence>MAEPFPLRDADLAFIIGKLRASGKVWTTQRDAFYNYFNGLTTPADGESLWLQIRAKGVSMSRETVYNTLKLLLDLGFADRNFNPSLNAYEYWPVRNTNS</sequence>
<proteinExistence type="predicted"/>
<dbReference type="InterPro" id="IPR036390">
    <property type="entry name" value="WH_DNA-bd_sf"/>
</dbReference>
<dbReference type="EMBL" id="QAOQ01000001">
    <property type="protein sequence ID" value="PTR01681.1"/>
    <property type="molecule type" value="Genomic_DNA"/>
</dbReference>
<dbReference type="OrthoDB" id="960626at2"/>
<dbReference type="GO" id="GO:0003700">
    <property type="term" value="F:DNA-binding transcription factor activity"/>
    <property type="evidence" value="ECO:0007669"/>
    <property type="project" value="InterPro"/>
</dbReference>
<reference evidence="1 2" key="1">
    <citation type="submission" date="2018-04" db="EMBL/GenBank/DDBJ databases">
        <title>Genomic Encyclopedia of Archaeal and Bacterial Type Strains, Phase II (KMG-II): from individual species to whole genera.</title>
        <authorList>
            <person name="Goeker M."/>
        </authorList>
    </citation>
    <scope>NUCLEOTIDE SEQUENCE [LARGE SCALE GENOMIC DNA]</scope>
    <source>
        <strain evidence="1 2">DSM 26809</strain>
    </source>
</reference>
<protein>
    <submittedName>
        <fullName evidence="1">Ferric uptake regulator family protein</fullName>
    </submittedName>
</protein>
<accession>A0A2T5JH00</accession>
<dbReference type="Gene3D" id="1.10.10.10">
    <property type="entry name" value="Winged helix-like DNA-binding domain superfamily/Winged helix DNA-binding domain"/>
    <property type="match status" value="1"/>
</dbReference>
<dbReference type="SUPFAM" id="SSF46785">
    <property type="entry name" value="Winged helix' DNA-binding domain"/>
    <property type="match status" value="1"/>
</dbReference>
<evidence type="ECO:0000313" key="2">
    <source>
        <dbReference type="Proteomes" id="UP000244168"/>
    </source>
</evidence>
<dbReference type="InterPro" id="IPR002481">
    <property type="entry name" value="FUR"/>
</dbReference>
<gene>
    <name evidence="1" type="ORF">C8P68_101919</name>
</gene>
<dbReference type="InterPro" id="IPR036388">
    <property type="entry name" value="WH-like_DNA-bd_sf"/>
</dbReference>
<comment type="caution">
    <text evidence="1">The sequence shown here is derived from an EMBL/GenBank/DDBJ whole genome shotgun (WGS) entry which is preliminary data.</text>
</comment>
<name>A0A2T5JH00_9SPHI</name>
<dbReference type="Pfam" id="PF01475">
    <property type="entry name" value="FUR"/>
    <property type="match status" value="1"/>
</dbReference>
<dbReference type="RefSeq" id="WP_107827054.1">
    <property type="nucleotide sequence ID" value="NZ_CP160205.1"/>
</dbReference>
<organism evidence="1 2">
    <name type="scientific">Mucilaginibacter yixingensis</name>
    <dbReference type="NCBI Taxonomy" id="1295612"/>
    <lineage>
        <taxon>Bacteria</taxon>
        <taxon>Pseudomonadati</taxon>
        <taxon>Bacteroidota</taxon>
        <taxon>Sphingobacteriia</taxon>
        <taxon>Sphingobacteriales</taxon>
        <taxon>Sphingobacteriaceae</taxon>
        <taxon>Mucilaginibacter</taxon>
    </lineage>
</organism>
<evidence type="ECO:0000313" key="1">
    <source>
        <dbReference type="EMBL" id="PTR01681.1"/>
    </source>
</evidence>